<dbReference type="Gene3D" id="3.30.450.40">
    <property type="match status" value="1"/>
</dbReference>
<dbReference type="PANTHER" id="PTHR33745">
    <property type="entry name" value="RSBT ANTAGONIST PROTEIN RSBS-RELATED"/>
    <property type="match status" value="1"/>
</dbReference>
<feature type="domain" description="Phytochrome chromophore attachment site" evidence="1">
    <location>
        <begin position="38"/>
        <end position="179"/>
    </location>
</feature>
<dbReference type="Pfam" id="PF01590">
    <property type="entry name" value="GAF"/>
    <property type="match status" value="1"/>
</dbReference>
<dbReference type="SUPFAM" id="SSF55781">
    <property type="entry name" value="GAF domain-like"/>
    <property type="match status" value="1"/>
</dbReference>
<dbReference type="PANTHER" id="PTHR33745:SF1">
    <property type="entry name" value="RSBT ANTAGONIST PROTEIN RSBS"/>
    <property type="match status" value="1"/>
</dbReference>
<dbReference type="PROSITE" id="PS50801">
    <property type="entry name" value="STAS"/>
    <property type="match status" value="1"/>
</dbReference>
<gene>
    <name evidence="3" type="ORF">PPSIR1_12013</name>
</gene>
<proteinExistence type="predicted"/>
<dbReference type="InterPro" id="IPR003018">
    <property type="entry name" value="GAF"/>
</dbReference>
<dbReference type="STRING" id="391625.PPSIR1_12013"/>
<sequence length="320" mass="34455">MTAPPQSHSATVDMAVDQEALLRGIADASLALLDIELNYAGAMDRCLGAVGSALSVDRVYVFEAHPNTAGTTCVSQRFEWSRDSIEPQIDNPELQDLPFEILGPWEATLRAGQHMAFVVADYPHKATRELLESQDIISILVLPIILHGELWGFIGFDDCTRPRRWRDAELAALSALGGATGAAIVRSRVHETVLEISAPLLQVWEGVIAVPLVGRLTPDRANRLIESVLGAIHGRDARDVLLDITGMSAIAPGELDMVLRTFRAARMLGARCALVGTSAVVAQAIVNADIDLASLSTHASLESGLAQILARRGLEVRRHA</sequence>
<dbReference type="InterPro" id="IPR002645">
    <property type="entry name" value="STAS_dom"/>
</dbReference>
<dbReference type="EMBL" id="ABCS01000027">
    <property type="protein sequence ID" value="EDM78706.1"/>
    <property type="molecule type" value="Genomic_DNA"/>
</dbReference>
<dbReference type="CDD" id="cd07041">
    <property type="entry name" value="STAS_RsbR_RsbS_like"/>
    <property type="match status" value="1"/>
</dbReference>
<dbReference type="Gene3D" id="3.30.750.24">
    <property type="entry name" value="STAS domain"/>
    <property type="match status" value="1"/>
</dbReference>
<evidence type="ECO:0000313" key="4">
    <source>
        <dbReference type="Proteomes" id="UP000005801"/>
    </source>
</evidence>
<dbReference type="PROSITE" id="PS50046">
    <property type="entry name" value="PHYTOCHROME_2"/>
    <property type="match status" value="1"/>
</dbReference>
<protein>
    <submittedName>
        <fullName evidence="3">GAF domain protein</fullName>
    </submittedName>
</protein>
<dbReference type="InterPro" id="IPR029016">
    <property type="entry name" value="GAF-like_dom_sf"/>
</dbReference>
<dbReference type="Proteomes" id="UP000005801">
    <property type="component" value="Unassembled WGS sequence"/>
</dbReference>
<evidence type="ECO:0000259" key="2">
    <source>
        <dbReference type="PROSITE" id="PS50801"/>
    </source>
</evidence>
<comment type="caution">
    <text evidence="3">The sequence shown here is derived from an EMBL/GenBank/DDBJ whole genome shotgun (WGS) entry which is preliminary data.</text>
</comment>
<accession>A6G5T2</accession>
<keyword evidence="4" id="KW-1185">Reference proteome</keyword>
<reference evidence="3 4" key="1">
    <citation type="submission" date="2007-06" db="EMBL/GenBank/DDBJ databases">
        <authorList>
            <person name="Shimkets L."/>
            <person name="Ferriera S."/>
            <person name="Johnson J."/>
            <person name="Kravitz S."/>
            <person name="Beeson K."/>
            <person name="Sutton G."/>
            <person name="Rogers Y.-H."/>
            <person name="Friedman R."/>
            <person name="Frazier M."/>
            <person name="Venter J.C."/>
        </authorList>
    </citation>
    <scope>NUCLEOTIDE SEQUENCE [LARGE SCALE GENOMIC DNA]</scope>
    <source>
        <strain evidence="3 4">SIR-1</strain>
    </source>
</reference>
<name>A6G5T2_9BACT</name>
<dbReference type="SUPFAM" id="SSF52091">
    <property type="entry name" value="SpoIIaa-like"/>
    <property type="match status" value="1"/>
</dbReference>
<dbReference type="eggNOG" id="COG1366">
    <property type="taxonomic scope" value="Bacteria"/>
</dbReference>
<dbReference type="InterPro" id="IPR016132">
    <property type="entry name" value="Phyto_chromo_attachment"/>
</dbReference>
<dbReference type="eggNOG" id="COG2203">
    <property type="taxonomic scope" value="Bacteria"/>
</dbReference>
<organism evidence="3 4">
    <name type="scientific">Plesiocystis pacifica SIR-1</name>
    <dbReference type="NCBI Taxonomy" id="391625"/>
    <lineage>
        <taxon>Bacteria</taxon>
        <taxon>Pseudomonadati</taxon>
        <taxon>Myxococcota</taxon>
        <taxon>Polyangia</taxon>
        <taxon>Nannocystales</taxon>
        <taxon>Nannocystaceae</taxon>
        <taxon>Plesiocystis</taxon>
    </lineage>
</organism>
<dbReference type="InterPro" id="IPR036513">
    <property type="entry name" value="STAS_dom_sf"/>
</dbReference>
<dbReference type="SMART" id="SM00065">
    <property type="entry name" value="GAF"/>
    <property type="match status" value="1"/>
</dbReference>
<evidence type="ECO:0000313" key="3">
    <source>
        <dbReference type="EMBL" id="EDM78706.1"/>
    </source>
</evidence>
<dbReference type="InterPro" id="IPR051932">
    <property type="entry name" value="Bact_StressResp_Reg"/>
</dbReference>
<feature type="domain" description="STAS" evidence="2">
    <location>
        <begin position="197"/>
        <end position="308"/>
    </location>
</feature>
<evidence type="ECO:0000259" key="1">
    <source>
        <dbReference type="PROSITE" id="PS50046"/>
    </source>
</evidence>
<dbReference type="AlphaFoldDB" id="A6G5T2"/>